<sequence length="752" mass="82375">MAPTLDVGFKVLGAMHLDAMQALHARVGNKLDMDMTDRRRPICFCDEHRSSACELLGELVAEVPAPNDTGEFRIGRVDHLSLTTSTRNSRPAPRVAAADESAALAQQADVPFSVLFCAEADGLRFAVRWYGDDGAPWLDGELPPVGAATTCLTFDELRVANRLYAGLQGYFEHCAEARAWRIADQVGDLGRYARRRTAVLGRVILDYFATNQDSPFARLGLLAFQLLVLAVAGVCLWAIWISRATSDLHLSASLSAGAISVLATSISMLEIVQHLRNVHSPELQTYVVRILFIVPVFATACWISLRFANSAHHGWTDYVDAVRHIYEAFVIHTFFNFLQACFGADGPHSLSRVLASKPQQQHLFGLRHVLRAPKMGEPFMLFCRYGTLQFVSVKTFCSIAEAALHAHWGHHSRPFSLRQPFVYMTIAINLSQMLALYALLLFYHVLHDDLAPIRPLGKFLSVKLIVFFTFWQSIAISVAVHTGLIHSTEQWGVRNISNALNNYLLCIEMLVAACLHAHVFSHRDFVGPSQLVRENRRLRRFDSILLEVVSPRQVLFDTRDMLKHCLASACRPRRAGAAGTHDDDGDGGLERGTPGAARRKPLSLRDRSATMAMRDRAHSGACAPSPKTPRSIIRASTVVGHFETCDVTAAILLRSHRSRRVDEPAYADPLSGEAFQDARELSSSPSVSKPDSPTEAADEEAPAAAAARPLPSPAAARSPPSPASASAHTGSRTAPAEPPAGAASEYRPGQLV</sequence>
<keyword evidence="8" id="KW-1185">Reference proteome</keyword>
<feature type="transmembrane region" description="Helical" evidence="6">
    <location>
        <begin position="464"/>
        <end position="487"/>
    </location>
</feature>
<comment type="caution">
    <text evidence="7">The sequence shown here is derived from an EMBL/GenBank/DDBJ whole genome shotgun (WGS) entry which is preliminary data.</text>
</comment>
<feature type="transmembrane region" description="Helical" evidence="6">
    <location>
        <begin position="248"/>
        <end position="266"/>
    </location>
</feature>
<reference evidence="7" key="1">
    <citation type="submission" date="2021-05" db="EMBL/GenBank/DDBJ databases">
        <title>The genome of the haptophyte Pavlova lutheri (Diacronema luteri, Pavlovales) - a model for lipid biosynthesis in eukaryotic algae.</title>
        <authorList>
            <person name="Hulatt C.J."/>
            <person name="Posewitz M.C."/>
        </authorList>
    </citation>
    <scope>NUCLEOTIDE SEQUENCE</scope>
    <source>
        <strain evidence="7">NIVA-4/92</strain>
    </source>
</reference>
<comment type="subcellular location">
    <subcellularLocation>
        <location evidence="1">Membrane</location>
        <topology evidence="1">Multi-pass membrane protein</topology>
    </subcellularLocation>
</comment>
<dbReference type="InterPro" id="IPR005178">
    <property type="entry name" value="Ostalpha/TMEM184C"/>
</dbReference>
<dbReference type="SMART" id="SM01417">
    <property type="entry name" value="Solute_trans_a"/>
    <property type="match status" value="1"/>
</dbReference>
<organism evidence="7 8">
    <name type="scientific">Diacronema lutheri</name>
    <name type="common">Unicellular marine alga</name>
    <name type="synonym">Monochrysis lutheri</name>
    <dbReference type="NCBI Taxonomy" id="2081491"/>
    <lineage>
        <taxon>Eukaryota</taxon>
        <taxon>Haptista</taxon>
        <taxon>Haptophyta</taxon>
        <taxon>Pavlovophyceae</taxon>
        <taxon>Pavlovales</taxon>
        <taxon>Pavlovaceae</taxon>
        <taxon>Diacronema</taxon>
    </lineage>
</organism>
<gene>
    <name evidence="7" type="ORF">KFE25_014024</name>
</gene>
<evidence type="ECO:0000256" key="4">
    <source>
        <dbReference type="ARBA" id="ARBA00023136"/>
    </source>
</evidence>
<evidence type="ECO:0000256" key="3">
    <source>
        <dbReference type="ARBA" id="ARBA00022989"/>
    </source>
</evidence>
<evidence type="ECO:0000313" key="8">
    <source>
        <dbReference type="Proteomes" id="UP000751190"/>
    </source>
</evidence>
<feature type="transmembrane region" description="Helical" evidence="6">
    <location>
        <begin position="499"/>
        <end position="520"/>
    </location>
</feature>
<evidence type="ECO:0000256" key="1">
    <source>
        <dbReference type="ARBA" id="ARBA00004141"/>
    </source>
</evidence>
<keyword evidence="2 6" id="KW-0812">Transmembrane</keyword>
<feature type="compositionally biased region" description="Low complexity" evidence="5">
    <location>
        <begin position="702"/>
        <end position="727"/>
    </location>
</feature>
<accession>A0A8J6C9W3</accession>
<feature type="region of interest" description="Disordered" evidence="5">
    <location>
        <begin position="575"/>
        <end position="629"/>
    </location>
</feature>
<feature type="transmembrane region" description="Helical" evidence="6">
    <location>
        <begin position="286"/>
        <end position="305"/>
    </location>
</feature>
<dbReference type="PANTHER" id="PTHR23423">
    <property type="entry name" value="ORGANIC SOLUTE TRANSPORTER-RELATED"/>
    <property type="match status" value="1"/>
</dbReference>
<name>A0A8J6C9W3_DIALT</name>
<keyword evidence="3 6" id="KW-1133">Transmembrane helix</keyword>
<feature type="region of interest" description="Disordered" evidence="5">
    <location>
        <begin position="665"/>
        <end position="752"/>
    </location>
</feature>
<dbReference type="OrthoDB" id="5348404at2759"/>
<dbReference type="GO" id="GO:0016020">
    <property type="term" value="C:membrane"/>
    <property type="evidence" value="ECO:0007669"/>
    <property type="project" value="UniProtKB-SubCell"/>
</dbReference>
<dbReference type="AlphaFoldDB" id="A0A8J6C9W3"/>
<proteinExistence type="predicted"/>
<feature type="transmembrane region" description="Helical" evidence="6">
    <location>
        <begin position="219"/>
        <end position="241"/>
    </location>
</feature>
<evidence type="ECO:0008006" key="9">
    <source>
        <dbReference type="Google" id="ProtNLM"/>
    </source>
</evidence>
<keyword evidence="4 6" id="KW-0472">Membrane</keyword>
<protein>
    <recommendedName>
        <fullName evidence="9">Transmembrane protein 184C</fullName>
    </recommendedName>
</protein>
<evidence type="ECO:0000256" key="6">
    <source>
        <dbReference type="SAM" id="Phobius"/>
    </source>
</evidence>
<evidence type="ECO:0000313" key="7">
    <source>
        <dbReference type="EMBL" id="KAG8462005.1"/>
    </source>
</evidence>
<feature type="transmembrane region" description="Helical" evidence="6">
    <location>
        <begin position="421"/>
        <end position="444"/>
    </location>
</feature>
<evidence type="ECO:0000256" key="5">
    <source>
        <dbReference type="SAM" id="MobiDB-lite"/>
    </source>
</evidence>
<dbReference type="EMBL" id="JAGTXO010000023">
    <property type="protein sequence ID" value="KAG8462005.1"/>
    <property type="molecule type" value="Genomic_DNA"/>
</dbReference>
<feature type="compositionally biased region" description="Low complexity" evidence="5">
    <location>
        <begin position="682"/>
        <end position="695"/>
    </location>
</feature>
<feature type="compositionally biased region" description="Basic and acidic residues" evidence="5">
    <location>
        <begin position="603"/>
        <end position="618"/>
    </location>
</feature>
<dbReference type="Pfam" id="PF03619">
    <property type="entry name" value="Solute_trans_a"/>
    <property type="match status" value="1"/>
</dbReference>
<evidence type="ECO:0000256" key="2">
    <source>
        <dbReference type="ARBA" id="ARBA00022692"/>
    </source>
</evidence>
<dbReference type="Proteomes" id="UP000751190">
    <property type="component" value="Unassembled WGS sequence"/>
</dbReference>